<dbReference type="SFLD" id="SFLDG00358">
    <property type="entry name" value="Main_(cytGST)"/>
    <property type="match status" value="1"/>
</dbReference>
<evidence type="ECO:0000259" key="3">
    <source>
        <dbReference type="PROSITE" id="PS50405"/>
    </source>
</evidence>
<accession>A0ABR1TG43</accession>
<feature type="domain" description="GST N-terminal" evidence="2">
    <location>
        <begin position="5"/>
        <end position="94"/>
    </location>
</feature>
<dbReference type="SUPFAM" id="SSF47616">
    <property type="entry name" value="GST C-terminal domain-like"/>
    <property type="match status" value="1"/>
</dbReference>
<dbReference type="Pfam" id="PF02798">
    <property type="entry name" value="GST_N"/>
    <property type="match status" value="1"/>
</dbReference>
<dbReference type="InterPro" id="IPR040079">
    <property type="entry name" value="Glutathione_S-Trfase"/>
</dbReference>
<dbReference type="InterPro" id="IPR004045">
    <property type="entry name" value="Glutathione_S-Trfase_N"/>
</dbReference>
<name>A0ABR1TG43_9PEZI</name>
<dbReference type="PANTHER" id="PTHR43986:SF10">
    <property type="entry name" value="ELONGATION FACTOR EEF-1B GAMMA SUBUNIT, PUTATIVE (AFU_ORTHOLOGUE AFUA_1G17120)-RELATED"/>
    <property type="match status" value="1"/>
</dbReference>
<dbReference type="PROSITE" id="PS50405">
    <property type="entry name" value="GST_CTER"/>
    <property type="match status" value="1"/>
</dbReference>
<dbReference type="SUPFAM" id="SSF52833">
    <property type="entry name" value="Thioredoxin-like"/>
    <property type="match status" value="1"/>
</dbReference>
<proteinExistence type="inferred from homology"/>
<evidence type="ECO:0008006" key="6">
    <source>
        <dbReference type="Google" id="ProtNLM"/>
    </source>
</evidence>
<dbReference type="InterPro" id="IPR036282">
    <property type="entry name" value="Glutathione-S-Trfase_C_sf"/>
</dbReference>
<organism evidence="4 5">
    <name type="scientific">Apiospora rasikravindrae</name>
    <dbReference type="NCBI Taxonomy" id="990691"/>
    <lineage>
        <taxon>Eukaryota</taxon>
        <taxon>Fungi</taxon>
        <taxon>Dikarya</taxon>
        <taxon>Ascomycota</taxon>
        <taxon>Pezizomycotina</taxon>
        <taxon>Sordariomycetes</taxon>
        <taxon>Xylariomycetidae</taxon>
        <taxon>Amphisphaeriales</taxon>
        <taxon>Apiosporaceae</taxon>
        <taxon>Apiospora</taxon>
    </lineage>
</organism>
<dbReference type="EMBL" id="JAQQWK010000003">
    <property type="protein sequence ID" value="KAK8045594.1"/>
    <property type="molecule type" value="Genomic_DNA"/>
</dbReference>
<evidence type="ECO:0000259" key="2">
    <source>
        <dbReference type="PROSITE" id="PS50404"/>
    </source>
</evidence>
<dbReference type="InterPro" id="IPR050802">
    <property type="entry name" value="EF-GSTs"/>
</dbReference>
<dbReference type="InterPro" id="IPR010987">
    <property type="entry name" value="Glutathione-S-Trfase_C-like"/>
</dbReference>
<feature type="domain" description="GST C-terminal" evidence="3">
    <location>
        <begin position="100"/>
        <end position="236"/>
    </location>
</feature>
<sequence>MAPFGTLYTLKERVHPRARKIFAAAALNGLELEVPADFDAGVTNKTPEFLAKFPLGQIPTFEGRNATGSGSGSFFLAESSAIAHYIADSGPRREQLLGRDAATRALNQQWTQFNDLQFEATAKDLVAWRLGSQAYCAEREARAAADLRRWLDRYEGHLQSGDGRSWFVNAEAEGPGLADLVVGGTVFLLYGTYMDARMREEYPHVLGFYDRLRKVPGLTELYTGPLLEERKEPEQD</sequence>
<comment type="caution">
    <text evidence="4">The sequence shown here is derived from an EMBL/GenBank/DDBJ whole genome shotgun (WGS) entry which is preliminary data.</text>
</comment>
<protein>
    <recommendedName>
        <fullName evidence="6">Glutathione S-transferase</fullName>
    </recommendedName>
</protein>
<evidence type="ECO:0000256" key="1">
    <source>
        <dbReference type="ARBA" id="ARBA00007409"/>
    </source>
</evidence>
<dbReference type="PROSITE" id="PS50404">
    <property type="entry name" value="GST_NTER"/>
    <property type="match status" value="1"/>
</dbReference>
<dbReference type="InterPro" id="IPR036249">
    <property type="entry name" value="Thioredoxin-like_sf"/>
</dbReference>
<dbReference type="PANTHER" id="PTHR43986">
    <property type="entry name" value="ELONGATION FACTOR 1-GAMMA"/>
    <property type="match status" value="1"/>
</dbReference>
<dbReference type="Gene3D" id="3.40.30.10">
    <property type="entry name" value="Glutaredoxin"/>
    <property type="match status" value="1"/>
</dbReference>
<keyword evidence="5" id="KW-1185">Reference proteome</keyword>
<evidence type="ECO:0000313" key="5">
    <source>
        <dbReference type="Proteomes" id="UP001444661"/>
    </source>
</evidence>
<dbReference type="Gene3D" id="1.20.1050.10">
    <property type="match status" value="1"/>
</dbReference>
<evidence type="ECO:0000313" key="4">
    <source>
        <dbReference type="EMBL" id="KAK8045594.1"/>
    </source>
</evidence>
<dbReference type="SFLD" id="SFLDS00019">
    <property type="entry name" value="Glutathione_Transferase_(cytos"/>
    <property type="match status" value="1"/>
</dbReference>
<dbReference type="CDD" id="cd03044">
    <property type="entry name" value="GST_N_EF1Bgamma"/>
    <property type="match status" value="1"/>
</dbReference>
<reference evidence="4 5" key="1">
    <citation type="submission" date="2023-01" db="EMBL/GenBank/DDBJ databases">
        <title>Analysis of 21 Apiospora genomes using comparative genomics revels a genus with tremendous synthesis potential of carbohydrate active enzymes and secondary metabolites.</title>
        <authorList>
            <person name="Sorensen T."/>
        </authorList>
    </citation>
    <scope>NUCLEOTIDE SEQUENCE [LARGE SCALE GENOMIC DNA]</scope>
    <source>
        <strain evidence="4 5">CBS 33761</strain>
    </source>
</reference>
<dbReference type="Proteomes" id="UP001444661">
    <property type="component" value="Unassembled WGS sequence"/>
</dbReference>
<comment type="similarity">
    <text evidence="1">Belongs to the GST superfamily.</text>
</comment>
<gene>
    <name evidence="4" type="ORF">PG993_005618</name>
</gene>